<dbReference type="SUPFAM" id="SSF54423">
    <property type="entry name" value="DsbC/DsbG N-terminal domain-like"/>
    <property type="match status" value="1"/>
</dbReference>
<dbReference type="InterPro" id="IPR051470">
    <property type="entry name" value="Thiol:disulfide_interchange"/>
</dbReference>
<dbReference type="Gene3D" id="3.40.30.10">
    <property type="entry name" value="Glutaredoxin"/>
    <property type="match status" value="1"/>
</dbReference>
<dbReference type="GO" id="GO:0042597">
    <property type="term" value="C:periplasmic space"/>
    <property type="evidence" value="ECO:0007669"/>
    <property type="project" value="UniProtKB-SubCell"/>
</dbReference>
<evidence type="ECO:0000256" key="4">
    <source>
        <dbReference type="ARBA" id="ARBA00022764"/>
    </source>
</evidence>
<dbReference type="InterPro" id="IPR009094">
    <property type="entry name" value="DiS-bond_isomerase_DsbC/G_N_sf"/>
</dbReference>
<proteinExistence type="inferred from homology"/>
<dbReference type="KEGG" id="maer:DAI18_15455"/>
<evidence type="ECO:0000256" key="1">
    <source>
        <dbReference type="ARBA" id="ARBA00004418"/>
    </source>
</evidence>
<dbReference type="STRING" id="1122240.GCA_000620105_02104"/>
<evidence type="ECO:0000256" key="2">
    <source>
        <dbReference type="ARBA" id="ARBA00009813"/>
    </source>
</evidence>
<dbReference type="EMBL" id="CP028519">
    <property type="protein sequence ID" value="AVY95276.1"/>
    <property type="molecule type" value="Genomic_DNA"/>
</dbReference>
<dbReference type="RefSeq" id="WP_107889864.1">
    <property type="nucleotide sequence ID" value="NZ_CALFSO010000101.1"/>
</dbReference>
<dbReference type="InterPro" id="IPR033954">
    <property type="entry name" value="DiS-bond_Isoase_DsbC/G"/>
</dbReference>
<feature type="signal peptide" evidence="7">
    <location>
        <begin position="1"/>
        <end position="20"/>
    </location>
</feature>
<evidence type="ECO:0000256" key="3">
    <source>
        <dbReference type="ARBA" id="ARBA00022729"/>
    </source>
</evidence>
<reference evidence="10 11" key="1">
    <citation type="submission" date="2018-04" db="EMBL/GenBank/DDBJ databases">
        <title>Denitrifier Microvirgula.</title>
        <authorList>
            <person name="Anderson E."/>
            <person name="Jang J."/>
            <person name="Ishii S."/>
        </authorList>
    </citation>
    <scope>NUCLEOTIDE SEQUENCE [LARGE SCALE GENOMIC DNA]</scope>
    <source>
        <strain evidence="10 11">BE2.4</strain>
    </source>
</reference>
<keyword evidence="4 7" id="KW-0574">Periplasm</keyword>
<dbReference type="OrthoDB" id="12976at2"/>
<keyword evidence="3 7" id="KW-0732">Signal</keyword>
<dbReference type="AlphaFoldDB" id="A0A2S0PD29"/>
<dbReference type="PANTHER" id="PTHR35272">
    <property type="entry name" value="THIOL:DISULFIDE INTERCHANGE PROTEIN DSBC-RELATED"/>
    <property type="match status" value="1"/>
</dbReference>
<dbReference type="Proteomes" id="UP000244173">
    <property type="component" value="Chromosome"/>
</dbReference>
<evidence type="ECO:0000256" key="7">
    <source>
        <dbReference type="RuleBase" id="RU364038"/>
    </source>
</evidence>
<accession>A0A2S0PD29</accession>
<gene>
    <name evidence="10" type="ORF">DAI18_15455</name>
</gene>
<evidence type="ECO:0000313" key="11">
    <source>
        <dbReference type="Proteomes" id="UP000244173"/>
    </source>
</evidence>
<dbReference type="CDD" id="cd03020">
    <property type="entry name" value="DsbA_DsbC_DsbG"/>
    <property type="match status" value="1"/>
</dbReference>
<dbReference type="Pfam" id="PF13098">
    <property type="entry name" value="Thioredoxin_2"/>
    <property type="match status" value="1"/>
</dbReference>
<feature type="domain" description="Disulphide bond isomerase DsbC/G N-terminal" evidence="8">
    <location>
        <begin position="26"/>
        <end position="90"/>
    </location>
</feature>
<evidence type="ECO:0000256" key="6">
    <source>
        <dbReference type="ARBA" id="ARBA00023284"/>
    </source>
</evidence>
<comment type="subcellular location">
    <subcellularLocation>
        <location evidence="1 7">Periplasm</location>
    </subcellularLocation>
</comment>
<sequence length="242" mass="26379">MRKLRTLATALMFIPLFACAVEGDGNTAAVKKSFEQKFPQREVQSVSASPVKGVYEVVLAGRQIVYTDAKVTHLFVGDLIDVQNKKSLTEERMAALSKVNWADLPLELAIKDVRGDGSRKLAVFSDPDCPFCKRLERDSLPGLNNVTIYTFLLPLTELHPDAMNKSKKIWCSKDRLASWTGVMRDGKALTGDGNCDTAALDRIQALGKKLGVTGTPALVFGNGQLVAGAIPREDIDKLLSSK</sequence>
<evidence type="ECO:0000259" key="8">
    <source>
        <dbReference type="Pfam" id="PF10411"/>
    </source>
</evidence>
<dbReference type="InterPro" id="IPR018950">
    <property type="entry name" value="DiS-bond_isomerase_DsbC/G_N"/>
</dbReference>
<evidence type="ECO:0000256" key="5">
    <source>
        <dbReference type="ARBA" id="ARBA00023157"/>
    </source>
</evidence>
<organism evidence="10 11">
    <name type="scientific">Microvirgula aerodenitrificans</name>
    <dbReference type="NCBI Taxonomy" id="57480"/>
    <lineage>
        <taxon>Bacteria</taxon>
        <taxon>Pseudomonadati</taxon>
        <taxon>Pseudomonadota</taxon>
        <taxon>Betaproteobacteria</taxon>
        <taxon>Neisseriales</taxon>
        <taxon>Aquaspirillaceae</taxon>
        <taxon>Microvirgula</taxon>
    </lineage>
</organism>
<feature type="domain" description="Thioredoxin-like fold" evidence="9">
    <location>
        <begin position="114"/>
        <end position="239"/>
    </location>
</feature>
<comment type="similarity">
    <text evidence="2 7">Belongs to the thioredoxin family. DsbC subfamily.</text>
</comment>
<keyword evidence="6 7" id="KW-0676">Redox-active center</keyword>
<dbReference type="PANTHER" id="PTHR35272:SF3">
    <property type="entry name" value="THIOL:DISULFIDE INTERCHANGE PROTEIN DSBC"/>
    <property type="match status" value="1"/>
</dbReference>
<dbReference type="InterPro" id="IPR012336">
    <property type="entry name" value="Thioredoxin-like_fold"/>
</dbReference>
<keyword evidence="11" id="KW-1185">Reference proteome</keyword>
<dbReference type="Gene3D" id="3.10.450.70">
    <property type="entry name" value="Disulphide bond isomerase, DsbC/G, N-terminal"/>
    <property type="match status" value="1"/>
</dbReference>
<evidence type="ECO:0000259" key="9">
    <source>
        <dbReference type="Pfam" id="PF13098"/>
    </source>
</evidence>
<keyword evidence="5" id="KW-1015">Disulfide bond</keyword>
<evidence type="ECO:0000313" key="10">
    <source>
        <dbReference type="EMBL" id="AVY95276.1"/>
    </source>
</evidence>
<dbReference type="SUPFAM" id="SSF52833">
    <property type="entry name" value="Thioredoxin-like"/>
    <property type="match status" value="1"/>
</dbReference>
<comment type="function">
    <text evidence="7">Required for disulfide bond formation in some periplasmic proteins. Acts by transferring its disulfide bond to other proteins and is reduced in the process.</text>
</comment>
<name>A0A2S0PD29_9NEIS</name>
<feature type="chain" id="PRO_5015369406" description="Thiol:disulfide interchange protein" evidence="7">
    <location>
        <begin position="21"/>
        <end position="242"/>
    </location>
</feature>
<dbReference type="InterPro" id="IPR036249">
    <property type="entry name" value="Thioredoxin-like_sf"/>
</dbReference>
<dbReference type="Pfam" id="PF10411">
    <property type="entry name" value="DsbC_N"/>
    <property type="match status" value="1"/>
</dbReference>
<protein>
    <recommendedName>
        <fullName evidence="7">Thiol:disulfide interchange protein</fullName>
    </recommendedName>
</protein>